<proteinExistence type="predicted"/>
<feature type="region of interest" description="Disordered" evidence="1">
    <location>
        <begin position="1"/>
        <end position="23"/>
    </location>
</feature>
<feature type="compositionally biased region" description="Polar residues" evidence="1">
    <location>
        <begin position="1"/>
        <end position="10"/>
    </location>
</feature>
<comment type="caution">
    <text evidence="2">The sequence shown here is derived from an EMBL/GenBank/DDBJ whole genome shotgun (WGS) entry which is preliminary data.</text>
</comment>
<evidence type="ECO:0000256" key="1">
    <source>
        <dbReference type="SAM" id="MobiDB-lite"/>
    </source>
</evidence>
<dbReference type="EMBL" id="CAMGYJ010000005">
    <property type="protein sequence ID" value="CAI0417362.1"/>
    <property type="molecule type" value="Genomic_DNA"/>
</dbReference>
<gene>
    <name evidence="2" type="ORF">LITE_LOCUS17280</name>
</gene>
<dbReference type="AlphaFoldDB" id="A0AAV0K6L4"/>
<feature type="non-terminal residue" evidence="2">
    <location>
        <position position="1"/>
    </location>
</feature>
<evidence type="ECO:0000313" key="3">
    <source>
        <dbReference type="Proteomes" id="UP001154282"/>
    </source>
</evidence>
<protein>
    <submittedName>
        <fullName evidence="2">Uncharacterized protein</fullName>
    </submittedName>
</protein>
<sequence length="69" mass="7868">TQQSQNSSKLLENRSPAVIRPSQSIFPSSTNMLRSQCRRQPLAPQSGRQAVQPWLLLDLNPFENHQLLQ</sequence>
<keyword evidence="3" id="KW-1185">Reference proteome</keyword>
<organism evidence="2 3">
    <name type="scientific">Linum tenue</name>
    <dbReference type="NCBI Taxonomy" id="586396"/>
    <lineage>
        <taxon>Eukaryota</taxon>
        <taxon>Viridiplantae</taxon>
        <taxon>Streptophyta</taxon>
        <taxon>Embryophyta</taxon>
        <taxon>Tracheophyta</taxon>
        <taxon>Spermatophyta</taxon>
        <taxon>Magnoliopsida</taxon>
        <taxon>eudicotyledons</taxon>
        <taxon>Gunneridae</taxon>
        <taxon>Pentapetalae</taxon>
        <taxon>rosids</taxon>
        <taxon>fabids</taxon>
        <taxon>Malpighiales</taxon>
        <taxon>Linaceae</taxon>
        <taxon>Linum</taxon>
    </lineage>
</organism>
<dbReference type="Proteomes" id="UP001154282">
    <property type="component" value="Unassembled WGS sequence"/>
</dbReference>
<name>A0AAV0K6L4_9ROSI</name>
<evidence type="ECO:0000313" key="2">
    <source>
        <dbReference type="EMBL" id="CAI0417362.1"/>
    </source>
</evidence>
<accession>A0AAV0K6L4</accession>
<reference evidence="2" key="1">
    <citation type="submission" date="2022-08" db="EMBL/GenBank/DDBJ databases">
        <authorList>
            <person name="Gutierrez-Valencia J."/>
        </authorList>
    </citation>
    <scope>NUCLEOTIDE SEQUENCE</scope>
</reference>